<proteinExistence type="predicted"/>
<sequence>MFLAVIEKEVQPAGNREVSQALLLSLGAAERISECSLETIRRSFVPARFHRKWETEAFVVGSSLQSPATRLHNRCFSRSLSEEMNCMNTVRAHA</sequence>
<evidence type="ECO:0000313" key="2">
    <source>
        <dbReference type="Proteomes" id="UP001054837"/>
    </source>
</evidence>
<protein>
    <submittedName>
        <fullName evidence="1">Uncharacterized protein</fullName>
    </submittedName>
</protein>
<dbReference type="EMBL" id="BPLQ01001757">
    <property type="protein sequence ID" value="GIX85069.1"/>
    <property type="molecule type" value="Genomic_DNA"/>
</dbReference>
<organism evidence="1 2">
    <name type="scientific">Caerostris darwini</name>
    <dbReference type="NCBI Taxonomy" id="1538125"/>
    <lineage>
        <taxon>Eukaryota</taxon>
        <taxon>Metazoa</taxon>
        <taxon>Ecdysozoa</taxon>
        <taxon>Arthropoda</taxon>
        <taxon>Chelicerata</taxon>
        <taxon>Arachnida</taxon>
        <taxon>Araneae</taxon>
        <taxon>Araneomorphae</taxon>
        <taxon>Entelegynae</taxon>
        <taxon>Araneoidea</taxon>
        <taxon>Araneidae</taxon>
        <taxon>Caerostris</taxon>
    </lineage>
</organism>
<reference evidence="1 2" key="1">
    <citation type="submission" date="2021-06" db="EMBL/GenBank/DDBJ databases">
        <title>Caerostris darwini draft genome.</title>
        <authorList>
            <person name="Kono N."/>
            <person name="Arakawa K."/>
        </authorList>
    </citation>
    <scope>NUCLEOTIDE SEQUENCE [LARGE SCALE GENOMIC DNA]</scope>
</reference>
<evidence type="ECO:0000313" key="1">
    <source>
        <dbReference type="EMBL" id="GIX85069.1"/>
    </source>
</evidence>
<gene>
    <name evidence="1" type="ORF">CDAR_93861</name>
</gene>
<accession>A0AAV4NL28</accession>
<dbReference type="AlphaFoldDB" id="A0AAV4NL28"/>
<comment type="caution">
    <text evidence="1">The sequence shown here is derived from an EMBL/GenBank/DDBJ whole genome shotgun (WGS) entry which is preliminary data.</text>
</comment>
<name>A0AAV4NL28_9ARAC</name>
<dbReference type="Proteomes" id="UP001054837">
    <property type="component" value="Unassembled WGS sequence"/>
</dbReference>
<keyword evidence="2" id="KW-1185">Reference proteome</keyword>